<evidence type="ECO:0000259" key="1">
    <source>
        <dbReference type="Pfam" id="PF01797"/>
    </source>
</evidence>
<accession>A0A235BNQ2</accession>
<dbReference type="InterPro" id="IPR036515">
    <property type="entry name" value="Transposase_17_sf"/>
</dbReference>
<gene>
    <name evidence="2" type="ORF">CH333_10530</name>
</gene>
<dbReference type="GO" id="GO:0003677">
    <property type="term" value="F:DNA binding"/>
    <property type="evidence" value="ECO:0007669"/>
    <property type="project" value="InterPro"/>
</dbReference>
<dbReference type="AlphaFoldDB" id="A0A235BNQ2"/>
<dbReference type="GO" id="GO:0004803">
    <property type="term" value="F:transposase activity"/>
    <property type="evidence" value="ECO:0007669"/>
    <property type="project" value="InterPro"/>
</dbReference>
<dbReference type="Proteomes" id="UP000215215">
    <property type="component" value="Unassembled WGS sequence"/>
</dbReference>
<comment type="caution">
    <text evidence="2">The sequence shown here is derived from an EMBL/GenBank/DDBJ whole genome shotgun (WGS) entry which is preliminary data.</text>
</comment>
<evidence type="ECO:0000313" key="2">
    <source>
        <dbReference type="EMBL" id="OYD13669.1"/>
    </source>
</evidence>
<name>A0A235BNQ2_UNCW3</name>
<evidence type="ECO:0000313" key="3">
    <source>
        <dbReference type="Proteomes" id="UP000215215"/>
    </source>
</evidence>
<dbReference type="Gene3D" id="3.30.70.1290">
    <property type="entry name" value="Transposase IS200-like"/>
    <property type="match status" value="1"/>
</dbReference>
<dbReference type="SUPFAM" id="SSF143422">
    <property type="entry name" value="Transposase IS200-like"/>
    <property type="match status" value="1"/>
</dbReference>
<organism evidence="2 3">
    <name type="scientific">candidate division WOR-3 bacterium JGI_Cruoil_03_44_89</name>
    <dbReference type="NCBI Taxonomy" id="1973748"/>
    <lineage>
        <taxon>Bacteria</taxon>
        <taxon>Bacteria division WOR-3</taxon>
    </lineage>
</organism>
<dbReference type="Pfam" id="PF01797">
    <property type="entry name" value="Y1_Tnp"/>
    <property type="match status" value="1"/>
</dbReference>
<proteinExistence type="predicted"/>
<dbReference type="EMBL" id="NOZQ01000228">
    <property type="protein sequence ID" value="OYD13669.1"/>
    <property type="molecule type" value="Genomic_DNA"/>
</dbReference>
<feature type="non-terminal residue" evidence="2">
    <location>
        <position position="1"/>
    </location>
</feature>
<sequence length="74" mass="8610">LELLGRYKERYGFRLYHYVLMNNHIHLLMETSEEASISKIRGLVGSGSSIFWRNRDGINRKAVDNLWADSVRVG</sequence>
<dbReference type="InterPro" id="IPR002686">
    <property type="entry name" value="Transposase_17"/>
</dbReference>
<dbReference type="GO" id="GO:0006313">
    <property type="term" value="P:DNA transposition"/>
    <property type="evidence" value="ECO:0007669"/>
    <property type="project" value="InterPro"/>
</dbReference>
<reference evidence="2 3" key="1">
    <citation type="submission" date="2017-07" db="EMBL/GenBank/DDBJ databases">
        <title>Recovery of genomes from metagenomes via a dereplication, aggregation, and scoring strategy.</title>
        <authorList>
            <person name="Sieber C.M."/>
            <person name="Probst A.J."/>
            <person name="Sharrar A."/>
            <person name="Thomas B.C."/>
            <person name="Hess M."/>
            <person name="Tringe S.G."/>
            <person name="Banfield J.F."/>
        </authorList>
    </citation>
    <scope>NUCLEOTIDE SEQUENCE [LARGE SCALE GENOMIC DNA]</scope>
    <source>
        <strain evidence="2">JGI_Cruoil_03_44_89</strain>
    </source>
</reference>
<feature type="domain" description="Transposase IS200-like" evidence="1">
    <location>
        <begin position="2"/>
        <end position="71"/>
    </location>
</feature>
<protein>
    <recommendedName>
        <fullName evidence="1">Transposase IS200-like domain-containing protein</fullName>
    </recommendedName>
</protein>